<dbReference type="InterPro" id="IPR000917">
    <property type="entry name" value="Sulfatase_N"/>
</dbReference>
<dbReference type="EMBL" id="RCWJ01000001">
    <property type="protein sequence ID" value="RLQ86408.1"/>
    <property type="molecule type" value="Genomic_DNA"/>
</dbReference>
<organism evidence="2 3">
    <name type="scientific">Mycetocola zhadangensis</name>
    <dbReference type="NCBI Taxonomy" id="1164595"/>
    <lineage>
        <taxon>Bacteria</taxon>
        <taxon>Bacillati</taxon>
        <taxon>Actinomycetota</taxon>
        <taxon>Actinomycetes</taxon>
        <taxon>Micrococcales</taxon>
        <taxon>Microbacteriaceae</taxon>
        <taxon>Mycetocola</taxon>
    </lineage>
</organism>
<accession>A0A3L7J6R2</accession>
<dbReference type="SUPFAM" id="SSF53649">
    <property type="entry name" value="Alkaline phosphatase-like"/>
    <property type="match status" value="1"/>
</dbReference>
<dbReference type="PANTHER" id="PTHR43751:SF2">
    <property type="entry name" value="SULFATASE N-TERMINAL DOMAIN-CONTAINING PROTEIN"/>
    <property type="match status" value="1"/>
</dbReference>
<dbReference type="RefSeq" id="WP_121658770.1">
    <property type="nucleotide sequence ID" value="NZ_BMEK01000001.1"/>
</dbReference>
<dbReference type="CDD" id="cd16142">
    <property type="entry name" value="ARS_like"/>
    <property type="match status" value="1"/>
</dbReference>
<dbReference type="Pfam" id="PF00884">
    <property type="entry name" value="Sulfatase"/>
    <property type="match status" value="1"/>
</dbReference>
<dbReference type="InterPro" id="IPR052701">
    <property type="entry name" value="GAG_Ulvan_Degrading_Sulfatases"/>
</dbReference>
<feature type="domain" description="Sulfatase N-terminal" evidence="1">
    <location>
        <begin position="6"/>
        <end position="352"/>
    </location>
</feature>
<evidence type="ECO:0000313" key="3">
    <source>
        <dbReference type="Proteomes" id="UP000282460"/>
    </source>
</evidence>
<comment type="caution">
    <text evidence="2">The sequence shown here is derived from an EMBL/GenBank/DDBJ whole genome shotgun (WGS) entry which is preliminary data.</text>
</comment>
<protein>
    <submittedName>
        <fullName evidence="2">Arylsulfatase</fullName>
    </submittedName>
</protein>
<reference evidence="2 3" key="1">
    <citation type="submission" date="2018-10" db="EMBL/GenBank/DDBJ databases">
        <authorList>
            <person name="Li J."/>
        </authorList>
    </citation>
    <scope>NUCLEOTIDE SEQUENCE [LARGE SCALE GENOMIC DNA]</scope>
    <source>
        <strain evidence="2 3">ZD1-4</strain>
    </source>
</reference>
<evidence type="ECO:0000259" key="1">
    <source>
        <dbReference type="Pfam" id="PF00884"/>
    </source>
</evidence>
<name>A0A3L7J6R2_9MICO</name>
<keyword evidence="3" id="KW-1185">Reference proteome</keyword>
<dbReference type="AlphaFoldDB" id="A0A3L7J6R2"/>
<dbReference type="Gene3D" id="3.30.1120.10">
    <property type="match status" value="1"/>
</dbReference>
<proteinExistence type="predicted"/>
<sequence>MPNGKPNILVIWGDDIGITNLSCYSDGLMGYRTPNIDRIAEEGMRFTDSYGEQSCTAGRSSFITGQSVFRTGLSKVGMPGADVGLQPEDPTIAEVLKPLGYATGQFGKNHLGDKNEYLPTVHGFDEFYGNLYHLNAEEEPEAVNWPSERDFPDFNAHARPRGVIRSWATDEDDDTEDGRYGRRGKQRIEDTGALTKKRMETIDEEFAAAAQDFISRQVSSDTPFFVWMNTTHMHFRTHPKPESVGQAGRWQSEYHDTMIDHDALVGDLLDQLDELGIADDTIVIYSTDNGPHMNSWPDAGMTPFRSEKNTNWEGAFRVPEMVRWPGHIPAGTVSNEIVQHHDWLPTFLAAAGDTTTVEELKAGKAIGDATFKVHIDGYNLLPYLTGEEEESPRKGLVYFSDDGDVLALRFDNWKVVFMEQRTAGTLAVWADPFVTLRVPKLYNLRTDPFERADVTSNTYYNWILENAYLILASQALISRFLTTFEEFPPRQKAATFGIDQAVAKLEAFIAGGD</sequence>
<gene>
    <name evidence="2" type="ORF">D9V28_06220</name>
</gene>
<dbReference type="OrthoDB" id="9777306at2"/>
<dbReference type="Proteomes" id="UP000282460">
    <property type="component" value="Unassembled WGS sequence"/>
</dbReference>
<evidence type="ECO:0000313" key="2">
    <source>
        <dbReference type="EMBL" id="RLQ86408.1"/>
    </source>
</evidence>
<dbReference type="InterPro" id="IPR017850">
    <property type="entry name" value="Alkaline_phosphatase_core_sf"/>
</dbReference>
<dbReference type="Gene3D" id="3.40.720.10">
    <property type="entry name" value="Alkaline Phosphatase, subunit A"/>
    <property type="match status" value="1"/>
</dbReference>
<dbReference type="PANTHER" id="PTHR43751">
    <property type="entry name" value="SULFATASE"/>
    <property type="match status" value="1"/>
</dbReference>